<dbReference type="PANTHER" id="PTHR39322:SF1">
    <property type="entry name" value="ISOVALERYL-HOMOSERINE LACTONE SYNTHASE"/>
    <property type="match status" value="1"/>
</dbReference>
<dbReference type="Gene3D" id="3.40.630.30">
    <property type="match status" value="1"/>
</dbReference>
<dbReference type="InterPro" id="IPR016181">
    <property type="entry name" value="Acyl_CoA_acyltransferase"/>
</dbReference>
<dbReference type="SUPFAM" id="SSF55729">
    <property type="entry name" value="Acyl-CoA N-acyltransferases (Nat)"/>
    <property type="match status" value="1"/>
</dbReference>
<dbReference type="GO" id="GO:0061579">
    <property type="term" value="F:N-acyl homoserine lactone synthase activity"/>
    <property type="evidence" value="ECO:0007669"/>
    <property type="project" value="UniProtKB-UniRule"/>
</dbReference>
<evidence type="ECO:0000313" key="10">
    <source>
        <dbReference type="EMBL" id="OON41775.1"/>
    </source>
</evidence>
<comment type="caution">
    <text evidence="10">The sequence shown here is derived from an EMBL/GenBank/DDBJ whole genome shotgun (WGS) entry which is preliminary data.</text>
</comment>
<evidence type="ECO:0000256" key="7">
    <source>
        <dbReference type="ARBA" id="ARBA00048576"/>
    </source>
</evidence>
<dbReference type="PRINTS" id="PR01549">
    <property type="entry name" value="AUTOINDCRSYN"/>
</dbReference>
<dbReference type="InterPro" id="IPR018311">
    <property type="entry name" value="Autoind_synth_CS"/>
</dbReference>
<dbReference type="GO" id="GO:0007165">
    <property type="term" value="P:signal transduction"/>
    <property type="evidence" value="ECO:0007669"/>
    <property type="project" value="TreeGrafter"/>
</dbReference>
<dbReference type="OrthoDB" id="6169313at2"/>
<dbReference type="PROSITE" id="PS51187">
    <property type="entry name" value="AUTOINDUCER_SYNTH_2"/>
    <property type="match status" value="1"/>
</dbReference>
<protein>
    <recommendedName>
        <fullName evidence="2 9">Acyl-homoserine-lactone synthase</fullName>
        <ecNumber evidence="1 9">2.3.1.184</ecNumber>
    </recommendedName>
    <alternativeName>
        <fullName evidence="9">Autoinducer synthesis protein</fullName>
    </alternativeName>
</protein>
<evidence type="ECO:0000256" key="3">
    <source>
        <dbReference type="ARBA" id="ARBA00022654"/>
    </source>
</evidence>
<dbReference type="PROSITE" id="PS00949">
    <property type="entry name" value="AUTOINDUCER_SYNTH_1"/>
    <property type="match status" value="1"/>
</dbReference>
<dbReference type="EC" id="2.3.1.184" evidence="1 9"/>
<gene>
    <name evidence="10" type="ORF">BTJ39_01025</name>
</gene>
<organism evidence="10 11">
    <name type="scientific">Izhakiella australiensis</name>
    <dbReference type="NCBI Taxonomy" id="1926881"/>
    <lineage>
        <taxon>Bacteria</taxon>
        <taxon>Pseudomonadati</taxon>
        <taxon>Pseudomonadota</taxon>
        <taxon>Gammaproteobacteria</taxon>
        <taxon>Enterobacterales</taxon>
        <taxon>Erwiniaceae</taxon>
        <taxon>Izhakiella</taxon>
    </lineage>
</organism>
<dbReference type="AlphaFoldDB" id="A0A1S8YSC8"/>
<evidence type="ECO:0000256" key="5">
    <source>
        <dbReference type="ARBA" id="ARBA00022691"/>
    </source>
</evidence>
<dbReference type="RefSeq" id="WP_078000800.1">
    <property type="nucleotide sequence ID" value="NZ_MRUL01000001.1"/>
</dbReference>
<evidence type="ECO:0000256" key="9">
    <source>
        <dbReference type="RuleBase" id="RU361135"/>
    </source>
</evidence>
<dbReference type="Proteomes" id="UP000190667">
    <property type="component" value="Unassembled WGS sequence"/>
</dbReference>
<comment type="similarity">
    <text evidence="8 9">Belongs to the autoinducer synthase family.</text>
</comment>
<dbReference type="InterPro" id="IPR001690">
    <property type="entry name" value="Autoind_synthase"/>
</dbReference>
<name>A0A1S8YSC8_9GAMM</name>
<evidence type="ECO:0000256" key="4">
    <source>
        <dbReference type="ARBA" id="ARBA00022679"/>
    </source>
</evidence>
<keyword evidence="6 8" id="KW-0071">Autoinducer synthesis</keyword>
<dbReference type="GO" id="GO:0009372">
    <property type="term" value="P:quorum sensing"/>
    <property type="evidence" value="ECO:0007669"/>
    <property type="project" value="UniProtKB-UniRule"/>
</dbReference>
<evidence type="ECO:0000256" key="2">
    <source>
        <dbReference type="ARBA" id="ARBA00018768"/>
    </source>
</evidence>
<evidence type="ECO:0000256" key="6">
    <source>
        <dbReference type="ARBA" id="ARBA00022929"/>
    </source>
</evidence>
<dbReference type="PANTHER" id="PTHR39322">
    <property type="entry name" value="ACYL-HOMOSERINE-LACTONE SYNTHASE"/>
    <property type="match status" value="1"/>
</dbReference>
<accession>A0A1S8YSC8</accession>
<sequence>MIEFIDVSYDDLMKIKSHEVFHLRKLTFSDRLQWDVKCFNNMEFDEFDNINTRYILGYHKNNLLCSVRFNPITKPNMIRDTFGYLFNDVSIPNEAIESSRFFVDKERARKLLGVNFPVGNFLFLSMIHFVRNIEGDGIYTIVSHAMTHILKRAGWDATIIKMAHLTPTERIYLLFLPTDKDSQLKVMGKIEEKLQPARVTISNWPLAVKRMD</sequence>
<keyword evidence="4 9" id="KW-0808">Transferase</keyword>
<proteinExistence type="inferred from homology"/>
<dbReference type="STRING" id="1926881.BTJ39_01025"/>
<comment type="catalytic activity">
    <reaction evidence="7 9">
        <text>a fatty acyl-[ACP] + S-adenosyl-L-methionine = an N-acyl-L-homoserine lactone + S-methyl-5'-thioadenosine + holo-[ACP] + H(+)</text>
        <dbReference type="Rhea" id="RHEA:10096"/>
        <dbReference type="Rhea" id="RHEA-COMP:9685"/>
        <dbReference type="Rhea" id="RHEA-COMP:14125"/>
        <dbReference type="ChEBI" id="CHEBI:15378"/>
        <dbReference type="ChEBI" id="CHEBI:17509"/>
        <dbReference type="ChEBI" id="CHEBI:55474"/>
        <dbReference type="ChEBI" id="CHEBI:59789"/>
        <dbReference type="ChEBI" id="CHEBI:64479"/>
        <dbReference type="ChEBI" id="CHEBI:138651"/>
        <dbReference type="EC" id="2.3.1.184"/>
    </reaction>
</comment>
<keyword evidence="3 8" id="KW-0673">Quorum sensing</keyword>
<evidence type="ECO:0000256" key="1">
    <source>
        <dbReference type="ARBA" id="ARBA00012340"/>
    </source>
</evidence>
<keyword evidence="5 9" id="KW-0949">S-adenosyl-L-methionine</keyword>
<reference evidence="10 11" key="1">
    <citation type="submission" date="2016-12" db="EMBL/GenBank/DDBJ databases">
        <title>Izhakiella australiana sp. nov. of genus Izhakiella isolated from Australian desert.</title>
        <authorList>
            <person name="Ji M."/>
        </authorList>
    </citation>
    <scope>NUCLEOTIDE SEQUENCE [LARGE SCALE GENOMIC DNA]</scope>
    <source>
        <strain evidence="10 11">D4N98</strain>
    </source>
</reference>
<dbReference type="Pfam" id="PF00765">
    <property type="entry name" value="Autoind_synth"/>
    <property type="match status" value="1"/>
</dbReference>
<evidence type="ECO:0000313" key="11">
    <source>
        <dbReference type="Proteomes" id="UP000190667"/>
    </source>
</evidence>
<dbReference type="EMBL" id="MRUL01000001">
    <property type="protein sequence ID" value="OON41775.1"/>
    <property type="molecule type" value="Genomic_DNA"/>
</dbReference>
<keyword evidence="11" id="KW-1185">Reference proteome</keyword>
<evidence type="ECO:0000256" key="8">
    <source>
        <dbReference type="PROSITE-ProRule" id="PRU00533"/>
    </source>
</evidence>